<evidence type="ECO:0000313" key="1">
    <source>
        <dbReference type="EMBL" id="QKS25845.1"/>
    </source>
</evidence>
<sequence>MLKNSYLISRSTATALSLLLSSSALADEVYSETATGMVEAAVQAICEGDKERHLSMHQRKIEPDLYYEEKFSAFHTACRDNGIADIETTSDFDDALMQEQKRRFHIDANIVMGDGSVYATTFRVIWGSFNVPEGSNSVEAWRLGGLSRVEVPILREDLSRN</sequence>
<accession>A0A653YY36</accession>
<evidence type="ECO:0000313" key="2">
    <source>
        <dbReference type="Proteomes" id="UP000509761"/>
    </source>
</evidence>
<keyword evidence="2" id="KW-1185">Reference proteome</keyword>
<dbReference type="AlphaFoldDB" id="A0A653YY36"/>
<proteinExistence type="predicted"/>
<name>A0A653YY36_9GAMM</name>
<protein>
    <submittedName>
        <fullName evidence="1">Uncharacterized protein</fullName>
    </submittedName>
</protein>
<gene>
    <name evidence="1" type="ORF">FX987_03641</name>
</gene>
<dbReference type="GeneID" id="69281092"/>
<dbReference type="EMBL" id="CP054580">
    <property type="protein sequence ID" value="QKS25845.1"/>
    <property type="molecule type" value="Genomic_DNA"/>
</dbReference>
<dbReference type="RefSeq" id="WP_022521385.1">
    <property type="nucleotide sequence ID" value="NZ_CBDIPO010000001.1"/>
</dbReference>
<organism evidence="1 2">
    <name type="scientific">Vreelandella titanicae</name>
    <dbReference type="NCBI Taxonomy" id="664683"/>
    <lineage>
        <taxon>Bacteria</taxon>
        <taxon>Pseudomonadati</taxon>
        <taxon>Pseudomonadota</taxon>
        <taxon>Gammaproteobacteria</taxon>
        <taxon>Oceanospirillales</taxon>
        <taxon>Halomonadaceae</taxon>
        <taxon>Vreelandella</taxon>
    </lineage>
</organism>
<dbReference type="Proteomes" id="UP000509761">
    <property type="component" value="Chromosome"/>
</dbReference>
<reference evidence="1 2" key="1">
    <citation type="submission" date="2019-12" db="EMBL/GenBank/DDBJ databases">
        <title>Genome sequencing and assembly of endphytes of Porphyra tenera.</title>
        <authorList>
            <person name="Park J.M."/>
            <person name="Shin R."/>
            <person name="Jo S.H."/>
        </authorList>
    </citation>
    <scope>NUCLEOTIDE SEQUENCE [LARGE SCALE GENOMIC DNA]</scope>
    <source>
        <strain evidence="1 2">GPM3</strain>
    </source>
</reference>
<accession>A0A6N0Z0H3</accession>